<reference evidence="1 2" key="1">
    <citation type="journal article" date="2015" name="Parasit. Vectors">
        <title>Draft genome of the scabies mite.</title>
        <authorList>
            <person name="Rider S.D.Jr."/>
            <person name="Morgan M.S."/>
            <person name="Arlian L.G."/>
        </authorList>
    </citation>
    <scope>NUCLEOTIDE SEQUENCE [LARGE SCALE GENOMIC DNA]</scope>
    <source>
        <strain evidence="1">Arlian Lab</strain>
    </source>
</reference>
<dbReference type="EMBL" id="JXLN01005009">
    <property type="protein sequence ID" value="KPM03424.1"/>
    <property type="molecule type" value="Genomic_DNA"/>
</dbReference>
<dbReference type="PANTHER" id="PTHR33964:SF1">
    <property type="entry name" value="RE45066P"/>
    <property type="match status" value="1"/>
</dbReference>
<dbReference type="OrthoDB" id="6480441at2759"/>
<comment type="caution">
    <text evidence="1">The sequence shown here is derived from an EMBL/GenBank/DDBJ whole genome shotgun (WGS) entry which is preliminary data.</text>
</comment>
<gene>
    <name evidence="1" type="ORF">QR98_0018550</name>
</gene>
<evidence type="ECO:0000313" key="2">
    <source>
        <dbReference type="Proteomes" id="UP000616769"/>
    </source>
</evidence>
<accession>A0A131ZXJ8</accession>
<dbReference type="AlphaFoldDB" id="A0A131ZXJ8"/>
<protein>
    <submittedName>
        <fullName evidence="1">Uncharacterized protein</fullName>
    </submittedName>
</protein>
<proteinExistence type="predicted"/>
<dbReference type="Proteomes" id="UP000616769">
    <property type="component" value="Unassembled WGS sequence"/>
</dbReference>
<evidence type="ECO:0000313" key="1">
    <source>
        <dbReference type="EMBL" id="KPM03424.1"/>
    </source>
</evidence>
<name>A0A131ZXJ8_SARSC</name>
<dbReference type="VEuPathDB" id="VectorBase:SSCA007720"/>
<dbReference type="PANTHER" id="PTHR33964">
    <property type="entry name" value="RE45066P-RELATED"/>
    <property type="match status" value="1"/>
</dbReference>
<sequence length="256" mass="29183">MNFDNLRLYFLLIIGFVLVFDSVNAQKKRRNRTKNKGADQCHQKELIKCLDKLTALGKEESPSSIITTSQVIKDDTIKCAKGYFKKCGTPLHREISDLIIDVLMHHVSGFCDNSQQKSKFLKHSNCFHSKVFESSEFKTKCNNPFLNLVGKIDLNQYHADDLHESICCGYNTWHDCTGNLVKRDCSMDGFRMYKEFHNSTVGPITDLFCPFDVFPPTSSVCRTLHNNAKPKGNGKAPENTISKLIVQYVPFLFARN</sequence>
<organism evidence="1 2">
    <name type="scientific">Sarcoptes scabiei</name>
    <name type="common">Itch mite</name>
    <name type="synonym">Acarus scabiei</name>
    <dbReference type="NCBI Taxonomy" id="52283"/>
    <lineage>
        <taxon>Eukaryota</taxon>
        <taxon>Metazoa</taxon>
        <taxon>Ecdysozoa</taxon>
        <taxon>Arthropoda</taxon>
        <taxon>Chelicerata</taxon>
        <taxon>Arachnida</taxon>
        <taxon>Acari</taxon>
        <taxon>Acariformes</taxon>
        <taxon>Sarcoptiformes</taxon>
        <taxon>Astigmata</taxon>
        <taxon>Psoroptidia</taxon>
        <taxon>Sarcoptoidea</taxon>
        <taxon>Sarcoptidae</taxon>
        <taxon>Sarcoptinae</taxon>
        <taxon>Sarcoptes</taxon>
    </lineage>
</organism>